<comment type="caution">
    <text evidence="3">The sequence shown here is derived from an EMBL/GenBank/DDBJ whole genome shotgun (WGS) entry which is preliminary data.</text>
</comment>
<evidence type="ECO:0000256" key="1">
    <source>
        <dbReference type="SAM" id="Phobius"/>
    </source>
</evidence>
<evidence type="ECO:0000313" key="3">
    <source>
        <dbReference type="EMBL" id="MBB4969311.1"/>
    </source>
</evidence>
<evidence type="ECO:0000313" key="4">
    <source>
        <dbReference type="Proteomes" id="UP000542674"/>
    </source>
</evidence>
<feature type="signal peptide" evidence="2">
    <location>
        <begin position="1"/>
        <end position="24"/>
    </location>
</feature>
<evidence type="ECO:0000256" key="2">
    <source>
        <dbReference type="SAM" id="SignalP"/>
    </source>
</evidence>
<keyword evidence="1" id="KW-0812">Transmembrane</keyword>
<dbReference type="Pfam" id="PF19516">
    <property type="entry name" value="DUF6049"/>
    <property type="match status" value="1"/>
</dbReference>
<keyword evidence="1" id="KW-0472">Membrane</keyword>
<keyword evidence="4" id="KW-1185">Reference proteome</keyword>
<gene>
    <name evidence="3" type="ORF">F4559_006670</name>
</gene>
<dbReference type="RefSeq" id="WP_184674986.1">
    <property type="nucleotide sequence ID" value="NZ_BAABAI010000021.1"/>
</dbReference>
<sequence>MKRLLSALAVAGVLVVTGGPAAGAAPSEPGPLPIKPAPATQVWSTLDALTAQPGDQSQTWLRLDVEQLTPRVVTAGGPAEVTVSGKITNVGDRKISDIEFRLERGEPLKSEDEVRKALREPADAEFVQPEFTRIADELARDETREFSLTIPLRGTADTALRIDQPGIYPILANINGRPDFGGRARLAALSTLLPVVSVPGGQDAGPPATPAKITVLWPVADRPRLIRVGSDGQSLLTDDQLASSFAPGGRLYGLLKAYESAVTGPLAPAMCLAVDPDLLRTAIAMAGGYQVRGLGEGKGRTDADLWLRALRAAVAGRCVIALPDADADLVALTRAGLGDLTGLALGGGELVREALQVQPLPDLVWPEDGVVDEQTFTDLTTRGVRRLVLDQSAVGDAPGTNPVRLGEQGGGDAAAPTTAVRIDAMVSDALRGTAQTFGGDRPTPVSVQNALAALAYRTGFQGDGRNLVIAPPRRWSAPTGEITTFLDVTENLVASGFATPTGLATVLDGPAPEQIATLGYPVDAGVREVSPTITAAVGDSYREVVGMADAMRQVDAADTPVADLVDPLRLDLLRVVSGAWRGDESGARATLVSGMAEVDALRGQVTVTEPNSPILLGSGDSPIPVTIRNNLGVRVVVRIVLEDAPGIRAKEFPDQVLPAHGERFISVPVEVLRSGRFSLHLRLTTPGGVELGERARLEVSSSAYGTITLVITCLAAGLLVLLVSRRIYRRVRAVRAAAVLVPDDAEGVTPEKSSAS</sequence>
<keyword evidence="1" id="KW-1133">Transmembrane helix</keyword>
<evidence type="ECO:0008006" key="5">
    <source>
        <dbReference type="Google" id="ProtNLM"/>
    </source>
</evidence>
<feature type="chain" id="PRO_5030970291" description="Glycoprotein" evidence="2">
    <location>
        <begin position="25"/>
        <end position="756"/>
    </location>
</feature>
<protein>
    <recommendedName>
        <fullName evidence="5">Glycoprotein</fullName>
    </recommendedName>
</protein>
<name>A0A7W7TA73_9PSEU</name>
<dbReference type="AlphaFoldDB" id="A0A7W7TA73"/>
<dbReference type="InterPro" id="IPR046112">
    <property type="entry name" value="DUF6049"/>
</dbReference>
<keyword evidence="2" id="KW-0732">Signal</keyword>
<reference evidence="3 4" key="1">
    <citation type="submission" date="2020-08" db="EMBL/GenBank/DDBJ databases">
        <title>Sequencing the genomes of 1000 actinobacteria strains.</title>
        <authorList>
            <person name="Klenk H.-P."/>
        </authorList>
    </citation>
    <scope>NUCLEOTIDE SEQUENCE [LARGE SCALE GENOMIC DNA]</scope>
    <source>
        <strain evidence="3 4">DSM 45084</strain>
    </source>
</reference>
<organism evidence="3 4">
    <name type="scientific">Saccharothrix violaceirubra</name>
    <dbReference type="NCBI Taxonomy" id="413306"/>
    <lineage>
        <taxon>Bacteria</taxon>
        <taxon>Bacillati</taxon>
        <taxon>Actinomycetota</taxon>
        <taxon>Actinomycetes</taxon>
        <taxon>Pseudonocardiales</taxon>
        <taxon>Pseudonocardiaceae</taxon>
        <taxon>Saccharothrix</taxon>
    </lineage>
</organism>
<proteinExistence type="predicted"/>
<dbReference type="Proteomes" id="UP000542674">
    <property type="component" value="Unassembled WGS sequence"/>
</dbReference>
<dbReference type="EMBL" id="JACHJS010000001">
    <property type="protein sequence ID" value="MBB4969311.1"/>
    <property type="molecule type" value="Genomic_DNA"/>
</dbReference>
<accession>A0A7W7TA73</accession>
<feature type="transmembrane region" description="Helical" evidence="1">
    <location>
        <begin position="703"/>
        <end position="723"/>
    </location>
</feature>